<dbReference type="OrthoDB" id="1731983at2759"/>
<dbReference type="CDD" id="cd08948">
    <property type="entry name" value="5beta-POR_like_SDR_a"/>
    <property type="match status" value="1"/>
</dbReference>
<feature type="domain" description="PRISE-like Rossmann-fold" evidence="3">
    <location>
        <begin position="275"/>
        <end position="575"/>
    </location>
</feature>
<dbReference type="Gene3D" id="3.40.50.720">
    <property type="entry name" value="NAD(P)-binding Rossmann-like Domain"/>
    <property type="match status" value="1"/>
</dbReference>
<organism evidence="4 5">
    <name type="scientific">Striga hermonthica</name>
    <name type="common">Purple witchweed</name>
    <name type="synonym">Buchnera hermonthica</name>
    <dbReference type="NCBI Taxonomy" id="68872"/>
    <lineage>
        <taxon>Eukaryota</taxon>
        <taxon>Viridiplantae</taxon>
        <taxon>Streptophyta</taxon>
        <taxon>Embryophyta</taxon>
        <taxon>Tracheophyta</taxon>
        <taxon>Spermatophyta</taxon>
        <taxon>Magnoliopsida</taxon>
        <taxon>eudicotyledons</taxon>
        <taxon>Gunneridae</taxon>
        <taxon>Pentapetalae</taxon>
        <taxon>asterids</taxon>
        <taxon>lamiids</taxon>
        <taxon>Lamiales</taxon>
        <taxon>Orobanchaceae</taxon>
        <taxon>Buchnereae</taxon>
        <taxon>Striga</taxon>
    </lineage>
</organism>
<accession>A0A9N7RPV8</accession>
<dbReference type="Proteomes" id="UP001153555">
    <property type="component" value="Unassembled WGS sequence"/>
</dbReference>
<dbReference type="GO" id="GO:0006720">
    <property type="term" value="P:isoprenoid metabolic process"/>
    <property type="evidence" value="ECO:0007669"/>
    <property type="project" value="UniProtKB-ARBA"/>
</dbReference>
<evidence type="ECO:0000313" key="4">
    <source>
        <dbReference type="EMBL" id="CAA0839696.1"/>
    </source>
</evidence>
<evidence type="ECO:0000313" key="5">
    <source>
        <dbReference type="Proteomes" id="UP001153555"/>
    </source>
</evidence>
<keyword evidence="2" id="KW-0560">Oxidoreductase</keyword>
<keyword evidence="1" id="KW-0521">NADP</keyword>
<protein>
    <submittedName>
        <fullName evidence="4">3-oxo-Delta(4-5)-steroid 5-beta-reductase</fullName>
    </submittedName>
</protein>
<dbReference type="EMBL" id="CACSLK010031421">
    <property type="protein sequence ID" value="CAA0839696.1"/>
    <property type="molecule type" value="Genomic_DNA"/>
</dbReference>
<reference evidence="4" key="1">
    <citation type="submission" date="2019-12" db="EMBL/GenBank/DDBJ databases">
        <authorList>
            <person name="Scholes J."/>
        </authorList>
    </citation>
    <scope>NUCLEOTIDE SEQUENCE</scope>
</reference>
<dbReference type="Pfam" id="PF22917">
    <property type="entry name" value="PRISE"/>
    <property type="match status" value="1"/>
</dbReference>
<dbReference type="PANTHER" id="PTHR32487:SF0">
    <property type="entry name" value="3-OXO-DELTA(4,5)-STEROID 5-BETA-REDUCTASE"/>
    <property type="match status" value="1"/>
</dbReference>
<dbReference type="SUPFAM" id="SSF51735">
    <property type="entry name" value="NAD(P)-binding Rossmann-fold domains"/>
    <property type="match status" value="1"/>
</dbReference>
<keyword evidence="5" id="KW-1185">Reference proteome</keyword>
<gene>
    <name evidence="4" type="ORF">SHERM_06258</name>
</gene>
<dbReference type="AlphaFoldDB" id="A0A9N7RPV8"/>
<name>A0A9N7RPV8_STRHE</name>
<evidence type="ECO:0000256" key="1">
    <source>
        <dbReference type="ARBA" id="ARBA00022857"/>
    </source>
</evidence>
<evidence type="ECO:0000259" key="3">
    <source>
        <dbReference type="Pfam" id="PF22917"/>
    </source>
</evidence>
<dbReference type="InterPro" id="IPR055222">
    <property type="entry name" value="PRISE-like_Rossmann-fold"/>
</dbReference>
<comment type="caution">
    <text evidence="4">The sequence shown here is derived from an EMBL/GenBank/DDBJ whole genome shotgun (WGS) entry which is preliminary data.</text>
</comment>
<dbReference type="FunFam" id="3.40.50.720:FF:000808">
    <property type="entry name" value="Iridoid synthase"/>
    <property type="match status" value="1"/>
</dbReference>
<dbReference type="PANTHER" id="PTHR32487">
    <property type="entry name" value="3-OXO-DELTA(4,5)-STEROID 5-BETA-REDUCTASE"/>
    <property type="match status" value="1"/>
</dbReference>
<sequence>MSIGNRRPSINEFTPAMTTAEVLTVPETILKASGRPEADGERLRRPLILLRTAEAVLLVPVFSVADGGLVVADDEFDAAHIRCPVIPRSRVELDSAYNRVKVNVKTPPPPLNKQSSIPDLIAANCSAVGARATTDDGLGELLDEARGDSAPPPLFQTAVDEELTNAIITLDEHLGGLQVLNHPKMNTDTLSWWYKRSIGDIEQKKAETDVQSYQSVALIVGVTGIAGSGLAETLSYVDTPGGPWKVYGVGRRACPDWLTTLNVVYVQCDITNTDETRSKLSPLTDITHVFYVSWTGSEDCQLNALMFRNILDSVVPNAPNLKHLALQTGIKYYWGNMAEMDSTNEPHDCPYYENLPRLKQENFYYDLEDLVYESALKKSTLTWSIHRPALIFGFSPCSMMNTVSTLCVYAAICKHEGRPLVYPGTYVSWTCLWDAVDSELLAEHFVWAATCPEAKNQAFNVNNGDVFKWKHLWGVLAKEFDLEAVGYEEGREPVLLEDVMKDKDKVWDEIVRENGLVPTRLRDIAAFWLADVVFRNKETLCSMNKNKEFGFLGFRDTTKSFLNCIKKMRAYKFIP</sequence>
<proteinExistence type="predicted"/>
<dbReference type="InterPro" id="IPR036291">
    <property type="entry name" value="NAD(P)-bd_dom_sf"/>
</dbReference>
<evidence type="ECO:0000256" key="2">
    <source>
        <dbReference type="ARBA" id="ARBA00023002"/>
    </source>
</evidence>
<dbReference type="GO" id="GO:0016628">
    <property type="term" value="F:oxidoreductase activity, acting on the CH-CH group of donors, NAD or NADP as acceptor"/>
    <property type="evidence" value="ECO:0007669"/>
    <property type="project" value="UniProtKB-ARBA"/>
</dbReference>